<accession>A0ABQ9HH43</accession>
<gene>
    <name evidence="2" type="ORF">PR048_015504</name>
</gene>
<reference evidence="2 3" key="1">
    <citation type="submission" date="2023-02" db="EMBL/GenBank/DDBJ databases">
        <title>LHISI_Scaffold_Assembly.</title>
        <authorList>
            <person name="Stuart O.P."/>
            <person name="Cleave R."/>
            <person name="Magrath M.J.L."/>
            <person name="Mikheyev A.S."/>
        </authorList>
    </citation>
    <scope>NUCLEOTIDE SEQUENCE [LARGE SCALE GENOMIC DNA]</scope>
    <source>
        <strain evidence="2">Daus_M_001</strain>
        <tissue evidence="2">Leg muscle</tissue>
    </source>
</reference>
<name>A0ABQ9HH43_9NEOP</name>
<evidence type="ECO:0008006" key="4">
    <source>
        <dbReference type="Google" id="ProtNLM"/>
    </source>
</evidence>
<proteinExistence type="predicted"/>
<comment type="caution">
    <text evidence="2">The sequence shown here is derived from an EMBL/GenBank/DDBJ whole genome shotgun (WGS) entry which is preliminary data.</text>
</comment>
<evidence type="ECO:0000313" key="3">
    <source>
        <dbReference type="Proteomes" id="UP001159363"/>
    </source>
</evidence>
<dbReference type="EMBL" id="JARBHB010000005">
    <property type="protein sequence ID" value="KAJ8883650.1"/>
    <property type="molecule type" value="Genomic_DNA"/>
</dbReference>
<sequence length="271" mass="32203">MYLTILDRLAAFSKGQVNGQLTELCAASNRRVFLVHMARISQSCEEHLKIKREAERKRYALAKTKAKEDTNLLQEIKEMSQQKYKKEDLRNRAVVDKEKNKVRSKKDRELKKKMKDDTIKKLNQKVEKLEKRHNRMKKIEQMKCQKVLQELTPPKSSDILQQICCDIHNENCLLRKCENCKSNEIHFSDSKENDIGVYLKWQTSKETQTDKKWESKAVQKMNKDVIKINLLKMGDWLQNFVNGYDDHVGRVIHQYEALKYQRERTCNLMRL</sequence>
<keyword evidence="3" id="KW-1185">Reference proteome</keyword>
<keyword evidence="1" id="KW-0175">Coiled coil</keyword>
<organism evidence="2 3">
    <name type="scientific">Dryococelus australis</name>
    <dbReference type="NCBI Taxonomy" id="614101"/>
    <lineage>
        <taxon>Eukaryota</taxon>
        <taxon>Metazoa</taxon>
        <taxon>Ecdysozoa</taxon>
        <taxon>Arthropoda</taxon>
        <taxon>Hexapoda</taxon>
        <taxon>Insecta</taxon>
        <taxon>Pterygota</taxon>
        <taxon>Neoptera</taxon>
        <taxon>Polyneoptera</taxon>
        <taxon>Phasmatodea</taxon>
        <taxon>Verophasmatodea</taxon>
        <taxon>Anareolatae</taxon>
        <taxon>Phasmatidae</taxon>
        <taxon>Eurycanthinae</taxon>
        <taxon>Dryococelus</taxon>
    </lineage>
</organism>
<dbReference type="Proteomes" id="UP001159363">
    <property type="component" value="Chromosome 4"/>
</dbReference>
<protein>
    <recommendedName>
        <fullName evidence="4">Recombination activating protein 1</fullName>
    </recommendedName>
</protein>
<feature type="coiled-coil region" evidence="1">
    <location>
        <begin position="112"/>
        <end position="139"/>
    </location>
</feature>
<evidence type="ECO:0000256" key="1">
    <source>
        <dbReference type="SAM" id="Coils"/>
    </source>
</evidence>
<evidence type="ECO:0000313" key="2">
    <source>
        <dbReference type="EMBL" id="KAJ8883650.1"/>
    </source>
</evidence>